<organism evidence="2 3">
    <name type="scientific">Tetraparma gracilis</name>
    <dbReference type="NCBI Taxonomy" id="2962635"/>
    <lineage>
        <taxon>Eukaryota</taxon>
        <taxon>Sar</taxon>
        <taxon>Stramenopiles</taxon>
        <taxon>Ochrophyta</taxon>
        <taxon>Bolidophyceae</taxon>
        <taxon>Parmales</taxon>
        <taxon>Triparmaceae</taxon>
        <taxon>Tetraparma</taxon>
    </lineage>
</organism>
<protein>
    <submittedName>
        <fullName evidence="2">Uncharacterized protein</fullName>
    </submittedName>
</protein>
<feature type="compositionally biased region" description="Low complexity" evidence="1">
    <location>
        <begin position="53"/>
        <end position="69"/>
    </location>
</feature>
<evidence type="ECO:0000313" key="2">
    <source>
        <dbReference type="EMBL" id="GMI28784.1"/>
    </source>
</evidence>
<gene>
    <name evidence="2" type="ORF">TeGR_g1705</name>
</gene>
<feature type="compositionally biased region" description="Basic and acidic residues" evidence="1">
    <location>
        <begin position="37"/>
        <end position="46"/>
    </location>
</feature>
<evidence type="ECO:0000256" key="1">
    <source>
        <dbReference type="SAM" id="MobiDB-lite"/>
    </source>
</evidence>
<feature type="region of interest" description="Disordered" evidence="1">
    <location>
        <begin position="141"/>
        <end position="199"/>
    </location>
</feature>
<reference evidence="2 3" key="1">
    <citation type="journal article" date="2023" name="Commun. Biol.">
        <title>Genome analysis of Parmales, the sister group of diatoms, reveals the evolutionary specialization of diatoms from phago-mixotrophs to photoautotrophs.</title>
        <authorList>
            <person name="Ban H."/>
            <person name="Sato S."/>
            <person name="Yoshikawa S."/>
            <person name="Yamada K."/>
            <person name="Nakamura Y."/>
            <person name="Ichinomiya M."/>
            <person name="Sato N."/>
            <person name="Blanc-Mathieu R."/>
            <person name="Endo H."/>
            <person name="Kuwata A."/>
            <person name="Ogata H."/>
        </authorList>
    </citation>
    <scope>NUCLEOTIDE SEQUENCE [LARGE SCALE GENOMIC DNA]</scope>
</reference>
<sequence length="217" mass="22451">FEVKEVKPKEAACIIEADVNLDFEQPVGYVERDWKKEAEDAKKEKFSSMPKQSAHGGASPSISASPAGSVTGSAGGVPPMALGGGADAPKGPRIVNGQILGAGGAREPETEFLADKIGATGVQRNKAIPEKAPETQYWAIAGGGSRLDGKKPSPLKDKEGKEMDPREVRAAAAAARLATTNPPPMPDGPKRKSLIGNKFSKRMVGGATAFGGSGNTM</sequence>
<evidence type="ECO:0000313" key="3">
    <source>
        <dbReference type="Proteomes" id="UP001165060"/>
    </source>
</evidence>
<feature type="region of interest" description="Disordered" evidence="1">
    <location>
        <begin position="37"/>
        <end position="95"/>
    </location>
</feature>
<proteinExistence type="predicted"/>
<dbReference type="EMBL" id="BRYB01000376">
    <property type="protein sequence ID" value="GMI28784.1"/>
    <property type="molecule type" value="Genomic_DNA"/>
</dbReference>
<accession>A0ABQ6MLN1</accession>
<name>A0ABQ6MLN1_9STRA</name>
<comment type="caution">
    <text evidence="2">The sequence shown here is derived from an EMBL/GenBank/DDBJ whole genome shotgun (WGS) entry which is preliminary data.</text>
</comment>
<dbReference type="Proteomes" id="UP001165060">
    <property type="component" value="Unassembled WGS sequence"/>
</dbReference>
<feature type="non-terminal residue" evidence="2">
    <location>
        <position position="1"/>
    </location>
</feature>
<keyword evidence="3" id="KW-1185">Reference proteome</keyword>
<feature type="compositionally biased region" description="Basic and acidic residues" evidence="1">
    <location>
        <begin position="147"/>
        <end position="169"/>
    </location>
</feature>